<gene>
    <name evidence="2" type="ORF">ADUPG1_003239</name>
</gene>
<keyword evidence="3" id="KW-1185">Reference proteome</keyword>
<dbReference type="EMBL" id="BQXS01004323">
    <property type="protein sequence ID" value="GKT36936.1"/>
    <property type="molecule type" value="Genomic_DNA"/>
</dbReference>
<evidence type="ECO:0000313" key="3">
    <source>
        <dbReference type="Proteomes" id="UP001057375"/>
    </source>
</evidence>
<proteinExistence type="predicted"/>
<feature type="non-terminal residue" evidence="2">
    <location>
        <position position="56"/>
    </location>
</feature>
<evidence type="ECO:0000313" key="2">
    <source>
        <dbReference type="EMBL" id="GKT36936.1"/>
    </source>
</evidence>
<organism evidence="2 3">
    <name type="scientific">Aduncisulcus paluster</name>
    <dbReference type="NCBI Taxonomy" id="2918883"/>
    <lineage>
        <taxon>Eukaryota</taxon>
        <taxon>Metamonada</taxon>
        <taxon>Carpediemonas-like organisms</taxon>
        <taxon>Aduncisulcus</taxon>
    </lineage>
</organism>
<feature type="region of interest" description="Disordered" evidence="1">
    <location>
        <begin position="35"/>
        <end position="56"/>
    </location>
</feature>
<comment type="caution">
    <text evidence="2">The sequence shown here is derived from an EMBL/GenBank/DDBJ whole genome shotgun (WGS) entry which is preliminary data.</text>
</comment>
<dbReference type="Proteomes" id="UP001057375">
    <property type="component" value="Unassembled WGS sequence"/>
</dbReference>
<reference evidence="2" key="1">
    <citation type="submission" date="2022-03" db="EMBL/GenBank/DDBJ databases">
        <title>Draft genome sequence of Aduncisulcus paluster, a free-living microaerophilic Fornicata.</title>
        <authorList>
            <person name="Yuyama I."/>
            <person name="Kume K."/>
            <person name="Tamura T."/>
            <person name="Inagaki Y."/>
            <person name="Hashimoto T."/>
        </authorList>
    </citation>
    <scope>NUCLEOTIDE SEQUENCE</scope>
    <source>
        <strain evidence="2">NY0171</strain>
    </source>
</reference>
<evidence type="ECO:0000256" key="1">
    <source>
        <dbReference type="SAM" id="MobiDB-lite"/>
    </source>
</evidence>
<protein>
    <submittedName>
        <fullName evidence="2">Uncharacterized protein</fullName>
    </submittedName>
</protein>
<name>A0ABQ5KY24_9EUKA</name>
<accession>A0ABQ5KY24</accession>
<sequence>MDALRAAGVDPATAEEHFCLQPWVAAFAAPSRLDSLPSCSSIKPQAIEPDPDPALD</sequence>